<sequence>MKKRIVFLGVALMTILYSHAQQQLPIDLNKSTIKWSGEYTFHFGGHHGIVDFKEGYFVKSGDVISGGVFIIDMNSLRSLDIEDKKGRDGLDTHLKNADFFQVAMFPESALVITAVDYHDETHMKVYADLTIKGITNPISFQAEVDYKKEQMTTRFKIDRKRWGVNHSSSLQDGAISDGIGFEVTLTLK</sequence>
<feature type="signal peptide" evidence="1">
    <location>
        <begin position="1"/>
        <end position="20"/>
    </location>
</feature>
<reference evidence="4" key="1">
    <citation type="journal article" date="2019" name="Int. J. Syst. Evol. Microbiol.">
        <title>The Global Catalogue of Microorganisms (GCM) 10K type strain sequencing project: providing services to taxonomists for standard genome sequencing and annotation.</title>
        <authorList>
            <consortium name="The Broad Institute Genomics Platform"/>
            <consortium name="The Broad Institute Genome Sequencing Center for Infectious Disease"/>
            <person name="Wu L."/>
            <person name="Ma J."/>
        </authorList>
    </citation>
    <scope>NUCLEOTIDE SEQUENCE [LARGE SCALE GENOMIC DNA]</scope>
    <source>
        <strain evidence="4">CGMCC 1.16306</strain>
    </source>
</reference>
<proteinExistence type="predicted"/>
<keyword evidence="1" id="KW-0732">Signal</keyword>
<organism evidence="3 4">
    <name type="scientific">Jejudonia soesokkakensis</name>
    <dbReference type="NCBI Taxonomy" id="1323432"/>
    <lineage>
        <taxon>Bacteria</taxon>
        <taxon>Pseudomonadati</taxon>
        <taxon>Bacteroidota</taxon>
        <taxon>Flavobacteriia</taxon>
        <taxon>Flavobacteriales</taxon>
        <taxon>Flavobacteriaceae</taxon>
        <taxon>Jejudonia</taxon>
    </lineage>
</organism>
<dbReference type="PANTHER" id="PTHR34406">
    <property type="entry name" value="PROTEIN YCEI"/>
    <property type="match status" value="1"/>
</dbReference>
<protein>
    <submittedName>
        <fullName evidence="3">YceI family protein</fullName>
    </submittedName>
</protein>
<dbReference type="SUPFAM" id="SSF101874">
    <property type="entry name" value="YceI-like"/>
    <property type="match status" value="1"/>
</dbReference>
<gene>
    <name evidence="3" type="ORF">ACFQO1_05795</name>
</gene>
<comment type="caution">
    <text evidence="3">The sequence shown here is derived from an EMBL/GenBank/DDBJ whole genome shotgun (WGS) entry which is preliminary data.</text>
</comment>
<dbReference type="Gene3D" id="2.40.128.110">
    <property type="entry name" value="Lipid/polyisoprenoid-binding, YceI-like"/>
    <property type="match status" value="1"/>
</dbReference>
<feature type="domain" description="Lipid/polyisoprenoid-binding YceI-like" evidence="2">
    <location>
        <begin position="23"/>
        <end position="188"/>
    </location>
</feature>
<dbReference type="Proteomes" id="UP001596415">
    <property type="component" value="Unassembled WGS sequence"/>
</dbReference>
<evidence type="ECO:0000259" key="2">
    <source>
        <dbReference type="SMART" id="SM00867"/>
    </source>
</evidence>
<dbReference type="RefSeq" id="WP_380217035.1">
    <property type="nucleotide sequence ID" value="NZ_JBHTBN010000002.1"/>
</dbReference>
<evidence type="ECO:0000256" key="1">
    <source>
        <dbReference type="SAM" id="SignalP"/>
    </source>
</evidence>
<evidence type="ECO:0000313" key="3">
    <source>
        <dbReference type="EMBL" id="MFC7357189.1"/>
    </source>
</evidence>
<dbReference type="EMBL" id="JBHTBN010000002">
    <property type="protein sequence ID" value="MFC7357189.1"/>
    <property type="molecule type" value="Genomic_DNA"/>
</dbReference>
<dbReference type="PANTHER" id="PTHR34406:SF1">
    <property type="entry name" value="PROTEIN YCEI"/>
    <property type="match status" value="1"/>
</dbReference>
<accession>A0ABW2MSB8</accession>
<dbReference type="SMART" id="SM00867">
    <property type="entry name" value="YceI"/>
    <property type="match status" value="1"/>
</dbReference>
<evidence type="ECO:0000313" key="4">
    <source>
        <dbReference type="Proteomes" id="UP001596415"/>
    </source>
</evidence>
<dbReference type="InterPro" id="IPR036761">
    <property type="entry name" value="TTHA0802/YceI-like_sf"/>
</dbReference>
<feature type="chain" id="PRO_5046793175" evidence="1">
    <location>
        <begin position="21"/>
        <end position="188"/>
    </location>
</feature>
<dbReference type="InterPro" id="IPR007372">
    <property type="entry name" value="Lipid/polyisoprenoid-bd_YceI"/>
</dbReference>
<dbReference type="Pfam" id="PF04264">
    <property type="entry name" value="YceI"/>
    <property type="match status" value="1"/>
</dbReference>
<name>A0ABW2MSB8_9FLAO</name>
<keyword evidence="4" id="KW-1185">Reference proteome</keyword>